<dbReference type="PATRIC" id="fig|1094979.3.peg.1438"/>
<sequence>MGRLLLYVLIFGAGASLLFAPWIAGLAYVANSLLQPQYIWHWIFHGIPIFRITAGLAILGLLFSIAQKKANLVVYKDKQNFIILIIWAWMHLSHYFSPYKGMPASVSPELVLSTFNSIVIMYFVMIPLFVNEKALKYLCYTFVAVGIYYVYWANSAYINQEWHKFFNNRLVGPSQSPYQDANVLSTLIVMCLPFIILLFFRVKSPIQKAGIILVVPLAWHAMVLFSSRAALLASLISFLPLAYVLRSRKANIVIAMSFILFLFYQGSMLLDRATGTLESATVNAEEPINPRLVSWEAGLKLIPEYPIFGAGVQMFEAATSNHFPGKTPHVAHNTFINFAANTGLITGVLFLTLIYLAFSRLRFARKKKLSLNDNCVFALTASSISIIGFFICSIFLDLIIYEPFYIALIINLISYNNLVGRDFNVIKK</sequence>
<dbReference type="Pfam" id="PF04932">
    <property type="entry name" value="Wzy_C"/>
    <property type="match status" value="1"/>
</dbReference>
<feature type="transmembrane region" description="Helical" evidence="5">
    <location>
        <begin position="7"/>
        <end position="30"/>
    </location>
</feature>
<feature type="transmembrane region" description="Helical" evidence="5">
    <location>
        <begin position="78"/>
        <end position="98"/>
    </location>
</feature>
<evidence type="ECO:0000256" key="2">
    <source>
        <dbReference type="ARBA" id="ARBA00022692"/>
    </source>
</evidence>
<dbReference type="EMBL" id="AGTR01000027">
    <property type="protein sequence ID" value="EHJ05139.1"/>
    <property type="molecule type" value="Genomic_DNA"/>
</dbReference>
<dbReference type="PANTHER" id="PTHR37422">
    <property type="entry name" value="TEICHURONIC ACID BIOSYNTHESIS PROTEIN TUAE"/>
    <property type="match status" value="1"/>
</dbReference>
<dbReference type="PANTHER" id="PTHR37422:SF13">
    <property type="entry name" value="LIPOPOLYSACCHARIDE BIOSYNTHESIS PROTEIN PA4999-RELATED"/>
    <property type="match status" value="1"/>
</dbReference>
<feature type="transmembrane region" description="Helical" evidence="5">
    <location>
        <begin position="110"/>
        <end position="130"/>
    </location>
</feature>
<comment type="subcellular location">
    <subcellularLocation>
        <location evidence="1">Membrane</location>
        <topology evidence="1">Multi-pass membrane protein</topology>
    </subcellularLocation>
</comment>
<dbReference type="InterPro" id="IPR051533">
    <property type="entry name" value="WaaL-like"/>
</dbReference>
<proteinExistence type="predicted"/>
<evidence type="ECO:0000313" key="7">
    <source>
        <dbReference type="EMBL" id="EHJ05139.1"/>
    </source>
</evidence>
<dbReference type="Proteomes" id="UP000003208">
    <property type="component" value="Unassembled WGS sequence"/>
</dbReference>
<evidence type="ECO:0000256" key="4">
    <source>
        <dbReference type="ARBA" id="ARBA00023136"/>
    </source>
</evidence>
<keyword evidence="8" id="KW-1185">Reference proteome</keyword>
<evidence type="ECO:0000256" key="5">
    <source>
        <dbReference type="SAM" id="Phobius"/>
    </source>
</evidence>
<name>G6YRK8_9GAMM</name>
<accession>G6YRK8</accession>
<feature type="transmembrane region" description="Helical" evidence="5">
    <location>
        <begin position="335"/>
        <end position="356"/>
    </location>
</feature>
<dbReference type="GO" id="GO:0016020">
    <property type="term" value="C:membrane"/>
    <property type="evidence" value="ECO:0007669"/>
    <property type="project" value="UniProtKB-SubCell"/>
</dbReference>
<feature type="transmembrane region" description="Helical" evidence="5">
    <location>
        <begin position="178"/>
        <end position="199"/>
    </location>
</feature>
<feature type="transmembrane region" description="Helical" evidence="5">
    <location>
        <begin position="137"/>
        <end position="158"/>
    </location>
</feature>
<gene>
    <name evidence="7" type="ORF">KYE_07427</name>
</gene>
<dbReference type="InterPro" id="IPR007016">
    <property type="entry name" value="O-antigen_ligase-rel_domated"/>
</dbReference>
<feature type="transmembrane region" description="Helical" evidence="5">
    <location>
        <begin position="252"/>
        <end position="270"/>
    </location>
</feature>
<organism evidence="7 8">
    <name type="scientific">Marinobacter manganoxydans MnI7-9</name>
    <dbReference type="NCBI Taxonomy" id="1094979"/>
    <lineage>
        <taxon>Bacteria</taxon>
        <taxon>Pseudomonadati</taxon>
        <taxon>Pseudomonadota</taxon>
        <taxon>Gammaproteobacteria</taxon>
        <taxon>Pseudomonadales</taxon>
        <taxon>Marinobacteraceae</taxon>
        <taxon>Marinobacter</taxon>
    </lineage>
</organism>
<feature type="transmembrane region" description="Helical" evidence="5">
    <location>
        <begin position="42"/>
        <end position="66"/>
    </location>
</feature>
<feature type="transmembrane region" description="Helical" evidence="5">
    <location>
        <begin position="376"/>
        <end position="396"/>
    </location>
</feature>
<feature type="transmembrane region" description="Helical" evidence="5">
    <location>
        <begin position="402"/>
        <end position="419"/>
    </location>
</feature>
<evidence type="ECO:0000313" key="8">
    <source>
        <dbReference type="Proteomes" id="UP000003208"/>
    </source>
</evidence>
<keyword evidence="3 5" id="KW-1133">Transmembrane helix</keyword>
<evidence type="ECO:0000256" key="1">
    <source>
        <dbReference type="ARBA" id="ARBA00004141"/>
    </source>
</evidence>
<keyword evidence="4 5" id="KW-0472">Membrane</keyword>
<evidence type="ECO:0000256" key="3">
    <source>
        <dbReference type="ARBA" id="ARBA00022989"/>
    </source>
</evidence>
<protein>
    <submittedName>
        <fullName evidence="7">O-antigen polymerase</fullName>
    </submittedName>
</protein>
<feature type="transmembrane region" description="Helical" evidence="5">
    <location>
        <begin position="206"/>
        <end position="223"/>
    </location>
</feature>
<dbReference type="RefSeq" id="WP_008171894.1">
    <property type="nucleotide sequence ID" value="NZ_AGTR01000027.1"/>
</dbReference>
<evidence type="ECO:0000259" key="6">
    <source>
        <dbReference type="Pfam" id="PF04932"/>
    </source>
</evidence>
<keyword evidence="2 5" id="KW-0812">Transmembrane</keyword>
<reference evidence="7 8" key="1">
    <citation type="journal article" date="2012" name="J. Bacteriol.">
        <title>Genome sequence of deep-sea manganese-oxidizing bacterium Marinobacter manganoxydans MnI7-9.</title>
        <authorList>
            <person name="Wang H."/>
            <person name="Li H."/>
            <person name="Shao Z."/>
            <person name="Liao S."/>
            <person name="Johnstone L."/>
            <person name="Rensing C."/>
            <person name="Wang G."/>
        </authorList>
    </citation>
    <scope>NUCLEOTIDE SEQUENCE [LARGE SCALE GENOMIC DNA]</scope>
    <source>
        <strain evidence="7 8">MnI7-9</strain>
    </source>
</reference>
<feature type="domain" description="O-antigen ligase-related" evidence="6">
    <location>
        <begin position="217"/>
        <end position="351"/>
    </location>
</feature>
<feature type="transmembrane region" description="Helical" evidence="5">
    <location>
        <begin position="229"/>
        <end position="245"/>
    </location>
</feature>
<dbReference type="AlphaFoldDB" id="G6YRK8"/>